<feature type="domain" description="HTH luxR-type" evidence="2">
    <location>
        <begin position="310"/>
        <end position="367"/>
    </location>
</feature>
<dbReference type="GO" id="GO:0006355">
    <property type="term" value="P:regulation of DNA-templated transcription"/>
    <property type="evidence" value="ECO:0007669"/>
    <property type="project" value="InterPro"/>
</dbReference>
<evidence type="ECO:0000313" key="4">
    <source>
        <dbReference type="Proteomes" id="UP000438476"/>
    </source>
</evidence>
<sequence length="394" mass="43879">MTAFVSDILLDLYACPAEPQRWPALLDRLCHNLGARSAAFQMFRNKNGVLDQIWAVRDSYSLEHAAQHDALVNNSANPRLDLNQAGGLEPHRILQDGDYIPRDNQRFVALRDRLRKIGLGESITLGLMGAGGHPFALILHRAYGDGRAFTREDHKLLLELAPHFDRAMQLAGTLERNRQDSEQSDQILDALNLPLLVCDGMRRIEWANDAARQIMDQSPHFLRSLGEKLLLQDRAEADRLDQLLRVSGNDGDPERANIRTIALGHGSAEEMHIMVRPLGEGQPDGQLRHLLLLKEPRRCPVIDPQFIAPLFGLTQAESRVASSLCSGHTLREYALQRGIAEGSARNQLKQALFKTGSPRQADLVRQICQSVLTQLTPPTRSAGPVRPAPGRKPH</sequence>
<feature type="region of interest" description="Disordered" evidence="1">
    <location>
        <begin position="375"/>
        <end position="394"/>
    </location>
</feature>
<dbReference type="Gene3D" id="1.10.10.10">
    <property type="entry name" value="Winged helix-like DNA-binding domain superfamily/Winged helix DNA-binding domain"/>
    <property type="match status" value="1"/>
</dbReference>
<accession>A0A6I4TAZ6</accession>
<dbReference type="SUPFAM" id="SSF46894">
    <property type="entry name" value="C-terminal effector domain of the bipartite response regulators"/>
    <property type="match status" value="1"/>
</dbReference>
<dbReference type="InterPro" id="IPR036388">
    <property type="entry name" value="WH-like_DNA-bd_sf"/>
</dbReference>
<name>A0A6I4TAZ6_9SPHN</name>
<evidence type="ECO:0000259" key="2">
    <source>
        <dbReference type="SMART" id="SM00421"/>
    </source>
</evidence>
<dbReference type="RefSeq" id="WP_160737598.1">
    <property type="nucleotide sequence ID" value="NZ_WTYT01000007.1"/>
</dbReference>
<dbReference type="AlphaFoldDB" id="A0A6I4TAZ6"/>
<gene>
    <name evidence="3" type="ORF">GRI91_15465</name>
</gene>
<keyword evidence="4" id="KW-1185">Reference proteome</keyword>
<dbReference type="EMBL" id="WTYT01000007">
    <property type="protein sequence ID" value="MXO67163.1"/>
    <property type="molecule type" value="Genomic_DNA"/>
</dbReference>
<dbReference type="SUPFAM" id="SSF55781">
    <property type="entry name" value="GAF domain-like"/>
    <property type="match status" value="1"/>
</dbReference>
<evidence type="ECO:0000256" key="1">
    <source>
        <dbReference type="SAM" id="MobiDB-lite"/>
    </source>
</evidence>
<organism evidence="3 4">
    <name type="scientific">Altericroceibacterium endophyticum</name>
    <dbReference type="NCBI Taxonomy" id="1808508"/>
    <lineage>
        <taxon>Bacteria</taxon>
        <taxon>Pseudomonadati</taxon>
        <taxon>Pseudomonadota</taxon>
        <taxon>Alphaproteobacteria</taxon>
        <taxon>Sphingomonadales</taxon>
        <taxon>Erythrobacteraceae</taxon>
        <taxon>Altericroceibacterium</taxon>
    </lineage>
</organism>
<reference evidence="3 4" key="1">
    <citation type="submission" date="2019-12" db="EMBL/GenBank/DDBJ databases">
        <title>Genomic-based taxomic classification of the family Erythrobacteraceae.</title>
        <authorList>
            <person name="Xu L."/>
        </authorList>
    </citation>
    <scope>NUCLEOTIDE SEQUENCE [LARGE SCALE GENOMIC DNA]</scope>
    <source>
        <strain evidence="3 4">LMG 29518</strain>
    </source>
</reference>
<dbReference type="OrthoDB" id="5497412at2"/>
<protein>
    <recommendedName>
        <fullName evidence="2">HTH luxR-type domain-containing protein</fullName>
    </recommendedName>
</protein>
<proteinExistence type="predicted"/>
<dbReference type="Proteomes" id="UP000438476">
    <property type="component" value="Unassembled WGS sequence"/>
</dbReference>
<dbReference type="Pfam" id="PF13188">
    <property type="entry name" value="PAS_8"/>
    <property type="match status" value="1"/>
</dbReference>
<dbReference type="InterPro" id="IPR000014">
    <property type="entry name" value="PAS"/>
</dbReference>
<dbReference type="SMART" id="SM00421">
    <property type="entry name" value="HTH_LUXR"/>
    <property type="match status" value="1"/>
</dbReference>
<evidence type="ECO:0000313" key="3">
    <source>
        <dbReference type="EMBL" id="MXO67163.1"/>
    </source>
</evidence>
<dbReference type="GO" id="GO:0003677">
    <property type="term" value="F:DNA binding"/>
    <property type="evidence" value="ECO:0007669"/>
    <property type="project" value="InterPro"/>
</dbReference>
<dbReference type="InterPro" id="IPR016032">
    <property type="entry name" value="Sig_transdc_resp-reg_C-effctor"/>
</dbReference>
<comment type="caution">
    <text evidence="3">The sequence shown here is derived from an EMBL/GenBank/DDBJ whole genome shotgun (WGS) entry which is preliminary data.</text>
</comment>
<dbReference type="InterPro" id="IPR000792">
    <property type="entry name" value="Tscrpt_reg_LuxR_C"/>
</dbReference>